<evidence type="ECO:0000256" key="1">
    <source>
        <dbReference type="ARBA" id="ARBA00004156"/>
    </source>
</evidence>
<dbReference type="InterPro" id="IPR035969">
    <property type="entry name" value="Rab-GAP_TBC_sf"/>
</dbReference>
<keyword evidence="9" id="KW-1185">Reference proteome</keyword>
<dbReference type="InterPro" id="IPR000195">
    <property type="entry name" value="Rab-GAP-TBC_dom"/>
</dbReference>
<evidence type="ECO:0000313" key="9">
    <source>
        <dbReference type="Proteomes" id="UP000288716"/>
    </source>
</evidence>
<dbReference type="PROSITE" id="PS51886">
    <property type="entry name" value="TLDC"/>
    <property type="match status" value="1"/>
</dbReference>
<dbReference type="Pfam" id="PF00566">
    <property type="entry name" value="RabGAP-TBC"/>
    <property type="match status" value="1"/>
</dbReference>
<dbReference type="Pfam" id="PF07534">
    <property type="entry name" value="TLD"/>
    <property type="match status" value="1"/>
</dbReference>
<name>A0A443SHJ5_9ACAR</name>
<dbReference type="PANTHER" id="PTHR23354">
    <property type="entry name" value="NUCLEOLAR PROTEIN 7/ESTROGEN RECEPTOR COACTIVATOR-RELATED"/>
    <property type="match status" value="1"/>
</dbReference>
<dbReference type="SMART" id="SM00584">
    <property type="entry name" value="TLDc"/>
    <property type="match status" value="1"/>
</dbReference>
<comment type="subcellular location">
    <subcellularLocation>
        <location evidence="1">Cytoplasmic vesicle membrane</location>
    </subcellularLocation>
    <subcellularLocation>
        <location evidence="2">Endomembrane system</location>
        <topology evidence="2">Peripheral membrane protein</topology>
    </subcellularLocation>
    <subcellularLocation>
        <location evidence="6">Synapse</location>
    </subcellularLocation>
</comment>
<evidence type="ECO:0000259" key="7">
    <source>
        <dbReference type="PROSITE" id="PS51886"/>
    </source>
</evidence>
<sequence length="503" mass="56886">MLNYYRKLWVTLSTIYKRGVSDQVSEDLTANDETLFAEPSSPRKLPCFADPSYCRFYNLNAAGQQNAEKVIWAIARDHPEITFSPLLYPLAALFLHFTDIKNTYTSLNHLLDAPSSGCHESNGQSLLPQTKTQLARDAYVLIKLTNQFGILPQRSEQRKKLKKDNEIDACFLDWLKWIFIGLPFEHIVRIMDCFLIEGTKFLFRTALALLLLYRKTFPTSNFIIGAGVDPGTNFNLTKMMAFCEKISLTPNELIKFSSQISRLRRTSIEVEYRKAETSLARPSTFASSVPPSPAKVDMICLDNFRVAQSSRVAPRTLRSDILNYALLDVLWDWLPEKVVVREPQIVFSTNEHGNSLSTFYLKTGDYEPTILLVKTESSEIFGAYCSSSWSTRLRSNEQSAVNHYFGTGETFLFTLKPKPAYYPWIGASDYANEMLSSNVPHSSQLFMAANSHMISVGAGNGIALWLDENLTNGSTQKCDTFNNKPLCSNETFTVLIIEVIAFE</sequence>
<reference evidence="8 9" key="1">
    <citation type="journal article" date="2018" name="Gigascience">
        <title>Genomes of trombidid mites reveal novel predicted allergens and laterally-transferred genes associated with secondary metabolism.</title>
        <authorList>
            <person name="Dong X."/>
            <person name="Chaisiri K."/>
            <person name="Xia D."/>
            <person name="Armstrong S.D."/>
            <person name="Fang Y."/>
            <person name="Donnelly M.J."/>
            <person name="Kadowaki T."/>
            <person name="McGarry J.W."/>
            <person name="Darby A.C."/>
            <person name="Makepeace B.L."/>
        </authorList>
    </citation>
    <scope>NUCLEOTIDE SEQUENCE [LARGE SCALE GENOMIC DNA]</scope>
    <source>
        <strain evidence="8">UoL-UT</strain>
    </source>
</reference>
<evidence type="ECO:0000256" key="2">
    <source>
        <dbReference type="ARBA" id="ARBA00004184"/>
    </source>
</evidence>
<dbReference type="SMART" id="SM00164">
    <property type="entry name" value="TBC"/>
    <property type="match status" value="1"/>
</dbReference>
<evidence type="ECO:0000313" key="8">
    <source>
        <dbReference type="EMBL" id="RWS27001.1"/>
    </source>
</evidence>
<dbReference type="EMBL" id="NCKV01002323">
    <property type="protein sequence ID" value="RWS27001.1"/>
    <property type="molecule type" value="Genomic_DNA"/>
</dbReference>
<evidence type="ECO:0000256" key="6">
    <source>
        <dbReference type="ARBA" id="ARBA00034103"/>
    </source>
</evidence>
<evidence type="ECO:0000256" key="5">
    <source>
        <dbReference type="ARBA" id="ARBA00023329"/>
    </source>
</evidence>
<keyword evidence="5" id="KW-0968">Cytoplasmic vesicle</keyword>
<dbReference type="AlphaFoldDB" id="A0A443SHJ5"/>
<accession>A0A443SHJ5</accession>
<dbReference type="OrthoDB" id="10065050at2759"/>
<keyword evidence="3" id="KW-0770">Synapse</keyword>
<dbReference type="Proteomes" id="UP000288716">
    <property type="component" value="Unassembled WGS sequence"/>
</dbReference>
<dbReference type="GO" id="GO:0012505">
    <property type="term" value="C:endomembrane system"/>
    <property type="evidence" value="ECO:0007669"/>
    <property type="project" value="UniProtKB-SubCell"/>
</dbReference>
<dbReference type="GO" id="GO:0030659">
    <property type="term" value="C:cytoplasmic vesicle membrane"/>
    <property type="evidence" value="ECO:0007669"/>
    <property type="project" value="UniProtKB-SubCell"/>
</dbReference>
<dbReference type="STRING" id="299467.A0A443SHJ5"/>
<proteinExistence type="predicted"/>
<keyword evidence="4" id="KW-0472">Membrane</keyword>
<dbReference type="VEuPathDB" id="VectorBase:LDEU005041"/>
<dbReference type="Gene3D" id="1.10.472.80">
    <property type="entry name" value="Ypt/Rab-GAP domain of gyp1p, domain 3"/>
    <property type="match status" value="1"/>
</dbReference>
<organism evidence="8 9">
    <name type="scientific">Leptotrombidium deliense</name>
    <dbReference type="NCBI Taxonomy" id="299467"/>
    <lineage>
        <taxon>Eukaryota</taxon>
        <taxon>Metazoa</taxon>
        <taxon>Ecdysozoa</taxon>
        <taxon>Arthropoda</taxon>
        <taxon>Chelicerata</taxon>
        <taxon>Arachnida</taxon>
        <taxon>Acari</taxon>
        <taxon>Acariformes</taxon>
        <taxon>Trombidiformes</taxon>
        <taxon>Prostigmata</taxon>
        <taxon>Anystina</taxon>
        <taxon>Parasitengona</taxon>
        <taxon>Trombiculoidea</taxon>
        <taxon>Trombiculidae</taxon>
        <taxon>Leptotrombidium</taxon>
    </lineage>
</organism>
<dbReference type="SUPFAM" id="SSF47923">
    <property type="entry name" value="Ypt/Rab-GAP domain of gyp1p"/>
    <property type="match status" value="1"/>
</dbReference>
<dbReference type="PANTHER" id="PTHR23354:SF122">
    <property type="entry name" value="GTPASE-ACTIVATING PROTEIN SKYWALKER"/>
    <property type="match status" value="1"/>
</dbReference>
<dbReference type="GO" id="GO:0045202">
    <property type="term" value="C:synapse"/>
    <property type="evidence" value="ECO:0007669"/>
    <property type="project" value="UniProtKB-SubCell"/>
</dbReference>
<dbReference type="InterPro" id="IPR006571">
    <property type="entry name" value="TLDc_dom"/>
</dbReference>
<evidence type="ECO:0000256" key="3">
    <source>
        <dbReference type="ARBA" id="ARBA00023018"/>
    </source>
</evidence>
<protein>
    <submittedName>
        <fullName evidence="8">TBC1 domain family member 24-like protein</fullName>
    </submittedName>
</protein>
<gene>
    <name evidence="8" type="ORF">B4U80_00765</name>
</gene>
<evidence type="ECO:0000256" key="4">
    <source>
        <dbReference type="ARBA" id="ARBA00023136"/>
    </source>
</evidence>
<comment type="caution">
    <text evidence="8">The sequence shown here is derived from an EMBL/GenBank/DDBJ whole genome shotgun (WGS) entry which is preliminary data.</text>
</comment>
<feature type="domain" description="TLDc" evidence="7">
    <location>
        <begin position="320"/>
        <end position="503"/>
    </location>
</feature>